<evidence type="ECO:0000313" key="5">
    <source>
        <dbReference type="Proteomes" id="UP001430953"/>
    </source>
</evidence>
<feature type="domain" description="Nose resistant-to-fluoxetine protein N-terminal" evidence="3">
    <location>
        <begin position="48"/>
        <end position="192"/>
    </location>
</feature>
<proteinExistence type="predicted"/>
<dbReference type="Proteomes" id="UP001430953">
    <property type="component" value="Unassembled WGS sequence"/>
</dbReference>
<keyword evidence="1" id="KW-1133">Transmembrane helix</keyword>
<feature type="transmembrane region" description="Helical" evidence="1">
    <location>
        <begin position="618"/>
        <end position="636"/>
    </location>
</feature>
<dbReference type="AlphaFoldDB" id="A0AAW2H0C9"/>
<feature type="transmembrane region" description="Helical" evidence="1">
    <location>
        <begin position="291"/>
        <end position="312"/>
    </location>
</feature>
<keyword evidence="1" id="KW-0472">Membrane</keyword>
<feature type="transmembrane region" description="Helical" evidence="1">
    <location>
        <begin position="332"/>
        <end position="360"/>
    </location>
</feature>
<dbReference type="SMART" id="SM00703">
    <property type="entry name" value="NRF"/>
    <property type="match status" value="1"/>
</dbReference>
<feature type="chain" id="PRO_5044002477" description="Nose resistant-to-fluoxetine protein N-terminal domain-containing protein" evidence="2">
    <location>
        <begin position="21"/>
        <end position="698"/>
    </location>
</feature>
<sequence length="698" mass="82154">MLQFAFTFCICISLILSCASTNTEKINNNIFTKIPAYIVAQKSELLNSTRCREELQNFQTAVDHRMLWSLKVLDASGVLKPVSFLFGNNYWMGSRSQCLDMTSTVFSLLSQQPIFNSTLFRNLQKELPFQLNYFVAHFTHNSTLQYRVNVSIEDVITLGLCLPASCTTQELSFILNVIFNDKDILNDNFYFSNFQLIQVKNLKNDNNWLFTSTFYIFCVYLGITFLMTAIGTMYELLIHKKRIKMNETQQNGKTKTNSVLREESKLGNVLMCFSVYRNTKEIFSTKLDTDAIPVIHSLKFLSMVIIIFYHYFVYTWDSIDNKVWTWNIFDKYFSFLINFIPLSVDVYFFSSGCLVTYLYLRNRTDKKLSKSIQCKENLIEFFIYIIKRFTRLTPAYMTALILWQLSSTWFEKTSQFYTYERGHEMCPKYWWRNLLYINNFFSFDTMCMKWSWYLANDMQFYIIAVILLILSTTYFYVVVTLIITILIISALLNGYTSYVYEYVPTLSEINRMIDIMYDKPWMRINPYIIGMISGYILKKLNNNLALKKKIIILCWCLVIVVDIYVLRYQRHMSILSTAVYMTLFRILWATSIAWIVITCTKNGGILNKLLSFKGWIPLSRLTYCAYLLNPIIIQSITLYSNNAIHYEVLLQIVMCLGYILIIYLCSYVLSLLVEIPYISLTRLFIRYFRYAKGTSKVL</sequence>
<comment type="caution">
    <text evidence="4">The sequence shown here is derived from an EMBL/GenBank/DDBJ whole genome shotgun (WGS) entry which is preliminary data.</text>
</comment>
<evidence type="ECO:0000256" key="1">
    <source>
        <dbReference type="SAM" id="Phobius"/>
    </source>
</evidence>
<evidence type="ECO:0000259" key="3">
    <source>
        <dbReference type="SMART" id="SM00703"/>
    </source>
</evidence>
<feature type="transmembrane region" description="Helical" evidence="1">
    <location>
        <begin position="460"/>
        <end position="492"/>
    </location>
</feature>
<feature type="transmembrane region" description="Helical" evidence="1">
    <location>
        <begin position="549"/>
        <end position="566"/>
    </location>
</feature>
<feature type="transmembrane region" description="Helical" evidence="1">
    <location>
        <begin position="578"/>
        <end position="597"/>
    </location>
</feature>
<dbReference type="GO" id="GO:0016747">
    <property type="term" value="F:acyltransferase activity, transferring groups other than amino-acyl groups"/>
    <property type="evidence" value="ECO:0007669"/>
    <property type="project" value="InterPro"/>
</dbReference>
<dbReference type="PANTHER" id="PTHR11161">
    <property type="entry name" value="O-ACYLTRANSFERASE"/>
    <property type="match status" value="1"/>
</dbReference>
<organism evidence="4 5">
    <name type="scientific">Cardiocondyla obscurior</name>
    <dbReference type="NCBI Taxonomy" id="286306"/>
    <lineage>
        <taxon>Eukaryota</taxon>
        <taxon>Metazoa</taxon>
        <taxon>Ecdysozoa</taxon>
        <taxon>Arthropoda</taxon>
        <taxon>Hexapoda</taxon>
        <taxon>Insecta</taxon>
        <taxon>Pterygota</taxon>
        <taxon>Neoptera</taxon>
        <taxon>Endopterygota</taxon>
        <taxon>Hymenoptera</taxon>
        <taxon>Apocrita</taxon>
        <taxon>Aculeata</taxon>
        <taxon>Formicoidea</taxon>
        <taxon>Formicidae</taxon>
        <taxon>Myrmicinae</taxon>
        <taxon>Cardiocondyla</taxon>
    </lineage>
</organism>
<dbReference type="InterPro" id="IPR006621">
    <property type="entry name" value="Nose-resist-to-fluoxetine_N"/>
</dbReference>
<dbReference type="EMBL" id="JADYXP020000001">
    <property type="protein sequence ID" value="KAL0132837.1"/>
    <property type="molecule type" value="Genomic_DNA"/>
</dbReference>
<keyword evidence="1" id="KW-0812">Transmembrane</keyword>
<dbReference type="Pfam" id="PF01757">
    <property type="entry name" value="Acyl_transf_3"/>
    <property type="match status" value="1"/>
</dbReference>
<name>A0AAW2H0C9_9HYME</name>
<feature type="transmembrane region" description="Helical" evidence="1">
    <location>
        <begin position="214"/>
        <end position="237"/>
    </location>
</feature>
<feature type="transmembrane region" description="Helical" evidence="1">
    <location>
        <begin position="648"/>
        <end position="673"/>
    </location>
</feature>
<dbReference type="InterPro" id="IPR052728">
    <property type="entry name" value="O2_lipid_transport_reg"/>
</dbReference>
<keyword evidence="2" id="KW-0732">Signal</keyword>
<accession>A0AAW2H0C9</accession>
<feature type="signal peptide" evidence="2">
    <location>
        <begin position="1"/>
        <end position="20"/>
    </location>
</feature>
<protein>
    <recommendedName>
        <fullName evidence="3">Nose resistant-to-fluoxetine protein N-terminal domain-containing protein</fullName>
    </recommendedName>
</protein>
<reference evidence="4 5" key="1">
    <citation type="submission" date="2023-03" db="EMBL/GenBank/DDBJ databases">
        <title>High recombination rates correlate with genetic variation in Cardiocondyla obscurior ants.</title>
        <authorList>
            <person name="Errbii M."/>
        </authorList>
    </citation>
    <scope>NUCLEOTIDE SEQUENCE [LARGE SCALE GENOMIC DNA]</scope>
    <source>
        <strain evidence="4">Alpha-2009</strain>
        <tissue evidence="4">Whole body</tissue>
    </source>
</reference>
<keyword evidence="5" id="KW-1185">Reference proteome</keyword>
<dbReference type="InterPro" id="IPR002656">
    <property type="entry name" value="Acyl_transf_3_dom"/>
</dbReference>
<feature type="transmembrane region" description="Helical" evidence="1">
    <location>
        <begin position="520"/>
        <end position="537"/>
    </location>
</feature>
<dbReference type="Pfam" id="PF20146">
    <property type="entry name" value="NRF"/>
    <property type="match status" value="1"/>
</dbReference>
<dbReference type="PANTHER" id="PTHR11161:SF72">
    <property type="entry name" value="FI21449P1"/>
    <property type="match status" value="1"/>
</dbReference>
<gene>
    <name evidence="4" type="ORF">PUN28_000500</name>
</gene>
<evidence type="ECO:0000256" key="2">
    <source>
        <dbReference type="SAM" id="SignalP"/>
    </source>
</evidence>
<evidence type="ECO:0000313" key="4">
    <source>
        <dbReference type="EMBL" id="KAL0132837.1"/>
    </source>
</evidence>